<evidence type="ECO:0000313" key="16">
    <source>
        <dbReference type="WBParaSite" id="PDA_v2.g10316.t1"/>
    </source>
</evidence>
<dbReference type="Gene3D" id="3.30.70.330">
    <property type="match status" value="1"/>
</dbReference>
<feature type="domain" description="RRM Nup35-type" evidence="14">
    <location>
        <begin position="152"/>
        <end position="233"/>
    </location>
</feature>
<dbReference type="GO" id="GO:0005543">
    <property type="term" value="F:phospholipid binding"/>
    <property type="evidence" value="ECO:0007669"/>
    <property type="project" value="TreeGrafter"/>
</dbReference>
<evidence type="ECO:0000256" key="7">
    <source>
        <dbReference type="ARBA" id="ARBA00023010"/>
    </source>
</evidence>
<evidence type="ECO:0000256" key="2">
    <source>
        <dbReference type="ARBA" id="ARBA00009454"/>
    </source>
</evidence>
<dbReference type="GO" id="GO:0044615">
    <property type="term" value="C:nuclear pore nuclear basket"/>
    <property type="evidence" value="ECO:0007669"/>
    <property type="project" value="TreeGrafter"/>
</dbReference>
<dbReference type="Pfam" id="PF05172">
    <property type="entry name" value="RRM_Nup35"/>
    <property type="match status" value="1"/>
</dbReference>
<dbReference type="FunFam" id="3.30.70.330:FF:000095">
    <property type="entry name" value="Putative Nucleoporin NUP53"/>
    <property type="match status" value="1"/>
</dbReference>
<dbReference type="InterPro" id="IPR012677">
    <property type="entry name" value="Nucleotide-bd_a/b_plait_sf"/>
</dbReference>
<dbReference type="GO" id="GO:0044613">
    <property type="term" value="C:nuclear pore central transport channel"/>
    <property type="evidence" value="ECO:0007669"/>
    <property type="project" value="TreeGrafter"/>
</dbReference>
<evidence type="ECO:0000259" key="14">
    <source>
        <dbReference type="PROSITE" id="PS51472"/>
    </source>
</evidence>
<dbReference type="PANTHER" id="PTHR21527:SF6">
    <property type="entry name" value="NUCLEOPORIN NUP35"/>
    <property type="match status" value="1"/>
</dbReference>
<evidence type="ECO:0000256" key="1">
    <source>
        <dbReference type="ARBA" id="ARBA00004567"/>
    </source>
</evidence>
<comment type="subcellular location">
    <subcellularLocation>
        <location evidence="1">Nucleus</location>
        <location evidence="1">Nuclear pore complex</location>
    </subcellularLocation>
</comment>
<dbReference type="SUPFAM" id="SSF54928">
    <property type="entry name" value="RNA-binding domain, RBD"/>
    <property type="match status" value="1"/>
</dbReference>
<evidence type="ECO:0000256" key="9">
    <source>
        <dbReference type="ARBA" id="ARBA00023242"/>
    </source>
</evidence>
<keyword evidence="7" id="KW-0811">Translocation</keyword>
<dbReference type="InterPro" id="IPR007846">
    <property type="entry name" value="RRM_NUP35_dom"/>
</dbReference>
<organism evidence="15 16">
    <name type="scientific">Panagrolaimus davidi</name>
    <dbReference type="NCBI Taxonomy" id="227884"/>
    <lineage>
        <taxon>Eukaryota</taxon>
        <taxon>Metazoa</taxon>
        <taxon>Ecdysozoa</taxon>
        <taxon>Nematoda</taxon>
        <taxon>Chromadorea</taxon>
        <taxon>Rhabditida</taxon>
        <taxon>Tylenchina</taxon>
        <taxon>Panagrolaimomorpha</taxon>
        <taxon>Panagrolaimoidea</taxon>
        <taxon>Panagrolaimidae</taxon>
        <taxon>Panagrolaimus</taxon>
    </lineage>
</organism>
<keyword evidence="4 12" id="KW-0813">Transport</keyword>
<keyword evidence="9 12" id="KW-0539">Nucleus</keyword>
<keyword evidence="6" id="KW-0653">Protein transport</keyword>
<keyword evidence="15" id="KW-1185">Reference proteome</keyword>
<feature type="region of interest" description="Disordered" evidence="13">
    <location>
        <begin position="99"/>
        <end position="130"/>
    </location>
</feature>
<dbReference type="WBParaSite" id="PDA_v2.g10316.t1">
    <property type="protein sequence ID" value="PDA_v2.g10316.t1"/>
    <property type="gene ID" value="PDA_v2.g10316"/>
</dbReference>
<accession>A0A914NY53</accession>
<dbReference type="GO" id="GO:0003676">
    <property type="term" value="F:nucleic acid binding"/>
    <property type="evidence" value="ECO:0007669"/>
    <property type="project" value="InterPro"/>
</dbReference>
<evidence type="ECO:0000256" key="5">
    <source>
        <dbReference type="ARBA" id="ARBA00022816"/>
    </source>
</evidence>
<comment type="similarity">
    <text evidence="2">Belongs to the Nup35 family.</text>
</comment>
<dbReference type="AlphaFoldDB" id="A0A914NY53"/>
<protein>
    <recommendedName>
        <fullName evidence="3">Nucleoporin NUP35</fullName>
    </recommendedName>
    <alternativeName>
        <fullName evidence="11">35 kDa nucleoporin</fullName>
    </alternativeName>
    <alternativeName>
        <fullName evidence="10">Nucleoporin NUP53</fullName>
    </alternativeName>
</protein>
<evidence type="ECO:0000256" key="10">
    <source>
        <dbReference type="ARBA" id="ARBA00029997"/>
    </source>
</evidence>
<evidence type="ECO:0000256" key="11">
    <source>
        <dbReference type="ARBA" id="ARBA00030250"/>
    </source>
</evidence>
<keyword evidence="8 12" id="KW-0906">Nuclear pore complex</keyword>
<dbReference type="Proteomes" id="UP000887578">
    <property type="component" value="Unplaced"/>
</dbReference>
<keyword evidence="5 12" id="KW-0509">mRNA transport</keyword>
<evidence type="ECO:0000256" key="3">
    <source>
        <dbReference type="ARBA" id="ARBA00016439"/>
    </source>
</evidence>
<dbReference type="GO" id="GO:0006999">
    <property type="term" value="P:nuclear pore organization"/>
    <property type="evidence" value="ECO:0007669"/>
    <property type="project" value="TreeGrafter"/>
</dbReference>
<evidence type="ECO:0000256" key="4">
    <source>
        <dbReference type="ARBA" id="ARBA00022448"/>
    </source>
</evidence>
<reference evidence="16" key="1">
    <citation type="submission" date="2022-11" db="UniProtKB">
        <authorList>
            <consortium name="WormBaseParasite"/>
        </authorList>
    </citation>
    <scope>IDENTIFICATION</scope>
</reference>
<dbReference type="GO" id="GO:0051028">
    <property type="term" value="P:mRNA transport"/>
    <property type="evidence" value="ECO:0007669"/>
    <property type="project" value="UniProtKB-UniRule"/>
</dbReference>
<evidence type="ECO:0000256" key="12">
    <source>
        <dbReference type="PROSITE-ProRule" id="PRU00804"/>
    </source>
</evidence>
<evidence type="ECO:0000256" key="6">
    <source>
        <dbReference type="ARBA" id="ARBA00022927"/>
    </source>
</evidence>
<proteinExistence type="inferred from homology"/>
<name>A0A914NY53_9BILA</name>
<dbReference type="GO" id="GO:0006607">
    <property type="term" value="P:NLS-bearing protein import into nucleus"/>
    <property type="evidence" value="ECO:0007669"/>
    <property type="project" value="TreeGrafter"/>
</dbReference>
<feature type="region of interest" description="Disordered" evidence="13">
    <location>
        <begin position="1"/>
        <end position="21"/>
    </location>
</feature>
<dbReference type="PANTHER" id="PTHR21527">
    <property type="entry name" value="NUCLEOPORIN NUP35"/>
    <property type="match status" value="1"/>
</dbReference>
<evidence type="ECO:0000256" key="8">
    <source>
        <dbReference type="ARBA" id="ARBA00023132"/>
    </source>
</evidence>
<evidence type="ECO:0000313" key="15">
    <source>
        <dbReference type="Proteomes" id="UP000887578"/>
    </source>
</evidence>
<evidence type="ECO:0000256" key="13">
    <source>
        <dbReference type="SAM" id="MobiDB-lite"/>
    </source>
</evidence>
<dbReference type="InterPro" id="IPR035979">
    <property type="entry name" value="RBD_domain_sf"/>
</dbReference>
<dbReference type="PROSITE" id="PS51472">
    <property type="entry name" value="RRM_NUP35"/>
    <property type="match status" value="1"/>
</dbReference>
<dbReference type="GO" id="GO:0017056">
    <property type="term" value="F:structural constituent of nuclear pore"/>
    <property type="evidence" value="ECO:0007669"/>
    <property type="project" value="TreeGrafter"/>
</dbReference>
<sequence length="263" mass="29356">MLQSTPITNRRMGDRVPPVPNIDVSTITTANENEDNKRRATEDRSCVPHFFGVAGLEKPQRDEMYMNKLADNDINPALNQLTLFAPSCSRSNTFANRREIGGRDGRFSPYPKAEKETRKAGPPLRSLNDSKPMIKRKVDELSLLPKATQSPDERDFWVTVFGFNQKDGTESIIELFSRHGQVVNTAYPNGEGNCIHLRYATKIHAEQALQRNGERVGNYYIGCVHDSNVQYGSDSGDWKIVAPSTKITVADKSANNVSLSSPQ</sequence>
<feature type="compositionally biased region" description="Basic and acidic residues" evidence="13">
    <location>
        <begin position="99"/>
        <end position="119"/>
    </location>
</feature>